<dbReference type="OrthoDB" id="437331at2759"/>
<evidence type="ECO:0000256" key="8">
    <source>
        <dbReference type="ARBA" id="ARBA00022982"/>
    </source>
</evidence>
<evidence type="ECO:0000256" key="10">
    <source>
        <dbReference type="ARBA" id="ARBA00023004"/>
    </source>
</evidence>
<dbReference type="AlphaFoldDB" id="R7TTS4"/>
<evidence type="ECO:0000313" key="17">
    <source>
        <dbReference type="EnsemblMetazoa" id="CapteP177493"/>
    </source>
</evidence>
<keyword evidence="10 14" id="KW-0408">Iron</keyword>
<dbReference type="OMA" id="INFQNCV"/>
<comment type="catalytic activity">
    <reaction evidence="13 14">
        <text>a ubiquinone + reduced [electron-transfer flavoprotein] = a ubiquinol + oxidized [electron-transfer flavoprotein] + H(+)</text>
        <dbReference type="Rhea" id="RHEA:24052"/>
        <dbReference type="Rhea" id="RHEA-COMP:9565"/>
        <dbReference type="Rhea" id="RHEA-COMP:9566"/>
        <dbReference type="Rhea" id="RHEA-COMP:10685"/>
        <dbReference type="Rhea" id="RHEA-COMP:10686"/>
        <dbReference type="ChEBI" id="CHEBI:15378"/>
        <dbReference type="ChEBI" id="CHEBI:16389"/>
        <dbReference type="ChEBI" id="CHEBI:17976"/>
        <dbReference type="ChEBI" id="CHEBI:57692"/>
        <dbReference type="ChEBI" id="CHEBI:58307"/>
        <dbReference type="EC" id="1.5.5.1"/>
    </reaction>
</comment>
<dbReference type="PANTHER" id="PTHR10617:SF107">
    <property type="entry name" value="ELECTRON TRANSFER FLAVOPROTEIN-UBIQUINONE OXIDOREDUCTASE, MITOCHONDRIAL"/>
    <property type="match status" value="1"/>
</dbReference>
<dbReference type="SUPFAM" id="SSF54862">
    <property type="entry name" value="4Fe-4S ferredoxins"/>
    <property type="match status" value="1"/>
</dbReference>
<evidence type="ECO:0000259" key="15">
    <source>
        <dbReference type="PROSITE" id="PS51379"/>
    </source>
</evidence>
<dbReference type="GO" id="GO:0046872">
    <property type="term" value="F:metal ion binding"/>
    <property type="evidence" value="ECO:0007669"/>
    <property type="project" value="UniProtKB-KW"/>
</dbReference>
<dbReference type="EMBL" id="KB309292">
    <property type="protein sequence ID" value="ELT94851.1"/>
    <property type="molecule type" value="Genomic_DNA"/>
</dbReference>
<dbReference type="PROSITE" id="PS00198">
    <property type="entry name" value="4FE4S_FER_1"/>
    <property type="match status" value="1"/>
</dbReference>
<evidence type="ECO:0000256" key="5">
    <source>
        <dbReference type="ARBA" id="ARBA00022630"/>
    </source>
</evidence>
<dbReference type="InterPro" id="IPR040156">
    <property type="entry name" value="ETF-QO"/>
</dbReference>
<organism evidence="16">
    <name type="scientific">Capitella teleta</name>
    <name type="common">Polychaete worm</name>
    <dbReference type="NCBI Taxonomy" id="283909"/>
    <lineage>
        <taxon>Eukaryota</taxon>
        <taxon>Metazoa</taxon>
        <taxon>Spiralia</taxon>
        <taxon>Lophotrochozoa</taxon>
        <taxon>Annelida</taxon>
        <taxon>Polychaeta</taxon>
        <taxon>Sedentaria</taxon>
        <taxon>Scolecida</taxon>
        <taxon>Capitellidae</taxon>
        <taxon>Capitella</taxon>
    </lineage>
</organism>
<evidence type="ECO:0000256" key="7">
    <source>
        <dbReference type="ARBA" id="ARBA00022827"/>
    </source>
</evidence>
<dbReference type="InterPro" id="IPR036188">
    <property type="entry name" value="FAD/NAD-bd_sf"/>
</dbReference>
<dbReference type="Proteomes" id="UP000014760">
    <property type="component" value="Unassembled WGS sequence"/>
</dbReference>
<protein>
    <recommendedName>
        <fullName evidence="14">Electron transfer flavoprotein-ubiquinone oxidoreductase</fullName>
        <shortName evidence="14">ETF-QO</shortName>
        <ecNumber evidence="14">1.5.5.1</ecNumber>
    </recommendedName>
</protein>
<dbReference type="SUPFAM" id="SSF51905">
    <property type="entry name" value="FAD/NAD(P)-binding domain"/>
    <property type="match status" value="1"/>
</dbReference>
<evidence type="ECO:0000256" key="14">
    <source>
        <dbReference type="RuleBase" id="RU366068"/>
    </source>
</evidence>
<dbReference type="STRING" id="283909.R7TTS4"/>
<dbReference type="InterPro" id="IPR007859">
    <property type="entry name" value="ETF-QO/FixX_C"/>
</dbReference>
<keyword evidence="11 14" id="KW-0411">Iron-sulfur</keyword>
<dbReference type="FunCoup" id="R7TTS4">
    <property type="interactions" value="1815"/>
</dbReference>
<evidence type="ECO:0000256" key="13">
    <source>
        <dbReference type="ARBA" id="ARBA00052682"/>
    </source>
</evidence>
<dbReference type="GO" id="GO:0051539">
    <property type="term" value="F:4 iron, 4 sulfur cluster binding"/>
    <property type="evidence" value="ECO:0007669"/>
    <property type="project" value="UniProtKB-UniRule"/>
</dbReference>
<keyword evidence="18" id="KW-1185">Reference proteome</keyword>
<dbReference type="Gene3D" id="3.30.70.20">
    <property type="match status" value="1"/>
</dbReference>
<dbReference type="PANTHER" id="PTHR10617">
    <property type="entry name" value="ELECTRON TRANSFER FLAVOPROTEIN-UBIQUINONE OXIDOREDUCTASE"/>
    <property type="match status" value="1"/>
</dbReference>
<keyword evidence="8 14" id="KW-0249">Electron transport</keyword>
<keyword evidence="7 14" id="KW-0274">FAD</keyword>
<evidence type="ECO:0000256" key="6">
    <source>
        <dbReference type="ARBA" id="ARBA00022723"/>
    </source>
</evidence>
<dbReference type="FunFam" id="3.30.70.20:FF:000012">
    <property type="entry name" value="Electron transfer flavoprotein-ubiquinone oxidoreductase, mitochondrial"/>
    <property type="match status" value="1"/>
</dbReference>
<proteinExistence type="predicted"/>
<reference evidence="18" key="1">
    <citation type="submission" date="2012-12" db="EMBL/GenBank/DDBJ databases">
        <authorList>
            <person name="Hellsten U."/>
            <person name="Grimwood J."/>
            <person name="Chapman J.A."/>
            <person name="Shapiro H."/>
            <person name="Aerts A."/>
            <person name="Otillar R.P."/>
            <person name="Terry A.Y."/>
            <person name="Boore J.L."/>
            <person name="Simakov O."/>
            <person name="Marletaz F."/>
            <person name="Cho S.-J."/>
            <person name="Edsinger-Gonzales E."/>
            <person name="Havlak P."/>
            <person name="Kuo D.-H."/>
            <person name="Larsson T."/>
            <person name="Lv J."/>
            <person name="Arendt D."/>
            <person name="Savage R."/>
            <person name="Osoegawa K."/>
            <person name="de Jong P."/>
            <person name="Lindberg D.R."/>
            <person name="Seaver E.C."/>
            <person name="Weisblat D.A."/>
            <person name="Putnam N.H."/>
            <person name="Grigoriev I.V."/>
            <person name="Rokhsar D.S."/>
        </authorList>
    </citation>
    <scope>NUCLEOTIDE SEQUENCE</scope>
    <source>
        <strain evidence="18">I ESC-2004</strain>
    </source>
</reference>
<accession>R7TTS4</accession>
<keyword evidence="5 14" id="KW-0285">Flavoprotein</keyword>
<dbReference type="Pfam" id="PF05187">
    <property type="entry name" value="Fer4_ETF_QO"/>
    <property type="match status" value="1"/>
</dbReference>
<evidence type="ECO:0000313" key="18">
    <source>
        <dbReference type="Proteomes" id="UP000014760"/>
    </source>
</evidence>
<keyword evidence="3 14" id="KW-0813">Transport</keyword>
<dbReference type="SUPFAM" id="SSF54373">
    <property type="entry name" value="FAD-linked reductases, C-terminal domain"/>
    <property type="match status" value="1"/>
</dbReference>
<evidence type="ECO:0000256" key="2">
    <source>
        <dbReference type="ARBA" id="ARBA00002819"/>
    </source>
</evidence>
<evidence type="ECO:0000313" key="16">
    <source>
        <dbReference type="EMBL" id="ELT94851.1"/>
    </source>
</evidence>
<dbReference type="Pfam" id="PF21162">
    <property type="entry name" value="ETFQO_UQ-bd"/>
    <property type="match status" value="1"/>
</dbReference>
<evidence type="ECO:0000256" key="9">
    <source>
        <dbReference type="ARBA" id="ARBA00023002"/>
    </source>
</evidence>
<dbReference type="InterPro" id="IPR049398">
    <property type="entry name" value="ETF-QO/FixC_UQ-bd"/>
</dbReference>
<evidence type="ECO:0000256" key="12">
    <source>
        <dbReference type="ARBA" id="ARBA00023075"/>
    </source>
</evidence>
<name>R7TTS4_CAPTE</name>
<gene>
    <name evidence="16" type="ORF">CAPTEDRAFT_177493</name>
</gene>
<keyword evidence="9 14" id="KW-0560">Oxidoreductase</keyword>
<dbReference type="GO" id="GO:0004174">
    <property type="term" value="F:electron-transferring-flavoprotein dehydrogenase activity"/>
    <property type="evidence" value="ECO:0007669"/>
    <property type="project" value="UniProtKB-UniRule"/>
</dbReference>
<feature type="domain" description="4Fe-4S ferredoxin-type" evidence="15">
    <location>
        <begin position="581"/>
        <end position="610"/>
    </location>
</feature>
<dbReference type="PROSITE" id="PS51379">
    <property type="entry name" value="4FE4S_FER_2"/>
    <property type="match status" value="1"/>
</dbReference>
<dbReference type="Pfam" id="PF13450">
    <property type="entry name" value="NAD_binding_8"/>
    <property type="match status" value="1"/>
</dbReference>
<dbReference type="InterPro" id="IPR017900">
    <property type="entry name" value="4Fe4S_Fe_S_CS"/>
</dbReference>
<dbReference type="EMBL" id="AMQN01002464">
    <property type="status" value="NOT_ANNOTATED_CDS"/>
    <property type="molecule type" value="Genomic_DNA"/>
</dbReference>
<dbReference type="EnsemblMetazoa" id="CapteT177493">
    <property type="protein sequence ID" value="CapteP177493"/>
    <property type="gene ID" value="CapteG177493"/>
</dbReference>
<dbReference type="GO" id="GO:0005743">
    <property type="term" value="C:mitochondrial inner membrane"/>
    <property type="evidence" value="ECO:0007669"/>
    <property type="project" value="TreeGrafter"/>
</dbReference>
<comment type="cofactor">
    <cofactor evidence="1 14">
        <name>FAD</name>
        <dbReference type="ChEBI" id="CHEBI:57692"/>
    </cofactor>
</comment>
<comment type="cofactor">
    <cofactor evidence="14">
        <name>[4Fe-4S] cluster</name>
        <dbReference type="ChEBI" id="CHEBI:49883"/>
    </cofactor>
    <text evidence="14">Binds 1 [4Fe-4S] cluster.</text>
</comment>
<reference evidence="16 18" key="2">
    <citation type="journal article" date="2013" name="Nature">
        <title>Insights into bilaterian evolution from three spiralian genomes.</title>
        <authorList>
            <person name="Simakov O."/>
            <person name="Marletaz F."/>
            <person name="Cho S.J."/>
            <person name="Edsinger-Gonzales E."/>
            <person name="Havlak P."/>
            <person name="Hellsten U."/>
            <person name="Kuo D.H."/>
            <person name="Larsson T."/>
            <person name="Lv J."/>
            <person name="Arendt D."/>
            <person name="Savage R."/>
            <person name="Osoegawa K."/>
            <person name="de Jong P."/>
            <person name="Grimwood J."/>
            <person name="Chapman J.A."/>
            <person name="Shapiro H."/>
            <person name="Aerts A."/>
            <person name="Otillar R.P."/>
            <person name="Terry A.Y."/>
            <person name="Boore J.L."/>
            <person name="Grigoriev I.V."/>
            <person name="Lindberg D.R."/>
            <person name="Seaver E.C."/>
            <person name="Weisblat D.A."/>
            <person name="Putnam N.H."/>
            <person name="Rokhsar D.S."/>
        </authorList>
    </citation>
    <scope>NUCLEOTIDE SEQUENCE</scope>
    <source>
        <strain evidence="16 18">I ESC-2004</strain>
    </source>
</reference>
<dbReference type="EC" id="1.5.5.1" evidence="14"/>
<evidence type="ECO:0000256" key="11">
    <source>
        <dbReference type="ARBA" id="ARBA00023014"/>
    </source>
</evidence>
<sequence>MHALCGHDISQERTMKRTTSLRRCLREARRCFSSGGGSLQQKARITTHHTIVPRDTDPRWKDVEMERFADEADVVIVGGGPSGLSAACRLKQMANESGKEVRVCVVEKAAEIGRHILSGACIEPRALDELFPDWKERGAPLNTPVTEDKMYYLTEKGRIPIPIIPGLPMHNHGNYIVRLGHLVQWLGEQAEELGVEIYPGYAASELLFHEDGSIKGVATNDVGIHKDGSPKETFERGMELHAKCTIFSEGCHGHLAKQLYSNFNLRENCEPQSYGIGFKELWEVTPENHHAGRVEHSLGWPLDYKTYGGSFLYHIGGEQPLVALGLIVALDYTNPHINPFREFQRWKHHPLVEGVLRGGQRLGYGARALNEGGVQSVPRLTFPGGCLAGCSPGFMNTAKIKGTHNAMKSGMLAAESVFEAVTDENLNSPTAGIDPVSYETRIKESWVWKEMWSTRNIRPSFNTKYGMYGGVAYTGGVWYILRGKEPWTFKMHDGKKLDSECLQPAKERKEIEYPKPDGVISFDLLSSVALTGTNHDHDQPPHLTLKNDDVPLERNYAIYDGPEQRFCPAGVYEYIDTDEGKKLQINAQNCIHCKTCDIKCPSQNINWVTPQGGEGPAYDGM</sequence>
<keyword evidence="12 14" id="KW-0830">Ubiquinone</keyword>
<reference evidence="17" key="3">
    <citation type="submission" date="2015-06" db="UniProtKB">
        <authorList>
            <consortium name="EnsemblMetazoa"/>
        </authorList>
    </citation>
    <scope>IDENTIFICATION</scope>
</reference>
<dbReference type="Gene3D" id="3.50.50.60">
    <property type="entry name" value="FAD/NAD(P)-binding domain"/>
    <property type="match status" value="1"/>
</dbReference>
<evidence type="ECO:0000256" key="4">
    <source>
        <dbReference type="ARBA" id="ARBA00022485"/>
    </source>
</evidence>
<evidence type="ECO:0000256" key="3">
    <source>
        <dbReference type="ARBA" id="ARBA00022448"/>
    </source>
</evidence>
<dbReference type="HOGENOM" id="CLU_009667_4_0_1"/>
<dbReference type="Gene3D" id="3.30.9.90">
    <property type="match status" value="1"/>
</dbReference>
<dbReference type="InterPro" id="IPR017896">
    <property type="entry name" value="4Fe4S_Fe-S-bd"/>
</dbReference>
<keyword evidence="6 14" id="KW-0479">Metal-binding</keyword>
<keyword evidence="4" id="KW-0004">4Fe-4S</keyword>
<evidence type="ECO:0000256" key="1">
    <source>
        <dbReference type="ARBA" id="ARBA00001974"/>
    </source>
</evidence>
<comment type="function">
    <text evidence="2 14">Accepts electrons from ETF and reduces ubiquinone.</text>
</comment>